<dbReference type="AlphaFoldDB" id="A0A5B7I1M6"/>
<keyword evidence="2" id="KW-1185">Reference proteome</keyword>
<dbReference type="Proteomes" id="UP000324222">
    <property type="component" value="Unassembled WGS sequence"/>
</dbReference>
<dbReference type="EMBL" id="VSRR010039869">
    <property type="protein sequence ID" value="MPC74858.1"/>
    <property type="molecule type" value="Genomic_DNA"/>
</dbReference>
<accession>A0A5B7I1M6</accession>
<protein>
    <submittedName>
        <fullName evidence="1">Uncharacterized protein</fullName>
    </submittedName>
</protein>
<evidence type="ECO:0000313" key="1">
    <source>
        <dbReference type="EMBL" id="MPC74858.1"/>
    </source>
</evidence>
<comment type="caution">
    <text evidence="1">The sequence shown here is derived from an EMBL/GenBank/DDBJ whole genome shotgun (WGS) entry which is preliminary data.</text>
</comment>
<reference evidence="1 2" key="1">
    <citation type="submission" date="2019-05" db="EMBL/GenBank/DDBJ databases">
        <title>Another draft genome of Portunus trituberculatus and its Hox gene families provides insights of decapod evolution.</title>
        <authorList>
            <person name="Jeong J.-H."/>
            <person name="Song I."/>
            <person name="Kim S."/>
            <person name="Choi T."/>
            <person name="Kim D."/>
            <person name="Ryu S."/>
            <person name="Kim W."/>
        </authorList>
    </citation>
    <scope>NUCLEOTIDE SEQUENCE [LARGE SCALE GENOMIC DNA]</scope>
    <source>
        <tissue evidence="1">Muscle</tissue>
    </source>
</reference>
<sequence>MARRHWSTCWTFQVSSYFGDDGLKLKEPVDKRMVSRSAAIHNNTQ</sequence>
<organism evidence="1 2">
    <name type="scientific">Portunus trituberculatus</name>
    <name type="common">Swimming crab</name>
    <name type="synonym">Neptunus trituberculatus</name>
    <dbReference type="NCBI Taxonomy" id="210409"/>
    <lineage>
        <taxon>Eukaryota</taxon>
        <taxon>Metazoa</taxon>
        <taxon>Ecdysozoa</taxon>
        <taxon>Arthropoda</taxon>
        <taxon>Crustacea</taxon>
        <taxon>Multicrustacea</taxon>
        <taxon>Malacostraca</taxon>
        <taxon>Eumalacostraca</taxon>
        <taxon>Eucarida</taxon>
        <taxon>Decapoda</taxon>
        <taxon>Pleocyemata</taxon>
        <taxon>Brachyura</taxon>
        <taxon>Eubrachyura</taxon>
        <taxon>Portunoidea</taxon>
        <taxon>Portunidae</taxon>
        <taxon>Portuninae</taxon>
        <taxon>Portunus</taxon>
    </lineage>
</organism>
<proteinExistence type="predicted"/>
<evidence type="ECO:0000313" key="2">
    <source>
        <dbReference type="Proteomes" id="UP000324222"/>
    </source>
</evidence>
<name>A0A5B7I1M6_PORTR</name>
<gene>
    <name evidence="1" type="ORF">E2C01_069236</name>
</gene>